<organism evidence="1 2">
    <name type="scientific">Motilimonas pumila</name>
    <dbReference type="NCBI Taxonomy" id="2303987"/>
    <lineage>
        <taxon>Bacteria</taxon>
        <taxon>Pseudomonadati</taxon>
        <taxon>Pseudomonadota</taxon>
        <taxon>Gammaproteobacteria</taxon>
        <taxon>Alteromonadales</taxon>
        <taxon>Alteromonadales genera incertae sedis</taxon>
        <taxon>Motilimonas</taxon>
    </lineage>
</organism>
<dbReference type="NCBIfam" id="TIGR03293">
    <property type="entry name" value="PhnG_redo"/>
    <property type="match status" value="1"/>
</dbReference>
<dbReference type="InterPro" id="IPR009609">
    <property type="entry name" value="Phosphonate_metab_PhnG"/>
</dbReference>
<protein>
    <submittedName>
        <fullName evidence="1">Phosphonate C-P lyase system protein PhnG</fullName>
    </submittedName>
</protein>
<dbReference type="Proteomes" id="UP000283255">
    <property type="component" value="Unassembled WGS sequence"/>
</dbReference>
<dbReference type="GO" id="GO:0015716">
    <property type="term" value="P:organic phosphonate transport"/>
    <property type="evidence" value="ECO:0007669"/>
    <property type="project" value="InterPro"/>
</dbReference>
<proteinExistence type="predicted"/>
<reference evidence="1 2" key="2">
    <citation type="submission" date="2019-01" db="EMBL/GenBank/DDBJ databases">
        <title>Motilimonas pumilus sp. nov., isolated from the gut of sea cucumber (Apostichopus japonicus).</title>
        <authorList>
            <person name="Wang F.-Q."/>
            <person name="Ren L.-H."/>
            <person name="Lin Y.-W."/>
            <person name="Sun G.-H."/>
            <person name="Du Z.-J."/>
            <person name="Zhao J.-X."/>
            <person name="Liu X.-J."/>
            <person name="Liu L.-J."/>
        </authorList>
    </citation>
    <scope>NUCLEOTIDE SEQUENCE [LARGE SCALE GENOMIC DNA]</scope>
    <source>
        <strain evidence="1 2">PLHSC7-2</strain>
    </source>
</reference>
<dbReference type="GO" id="GO:0016829">
    <property type="term" value="F:lyase activity"/>
    <property type="evidence" value="ECO:0007669"/>
    <property type="project" value="UniProtKB-KW"/>
</dbReference>
<evidence type="ECO:0000313" key="1">
    <source>
        <dbReference type="EMBL" id="RJG47776.1"/>
    </source>
</evidence>
<name>A0A418YEZ8_9GAMM</name>
<gene>
    <name evidence="1" type="primary">phnG</name>
    <name evidence="1" type="ORF">D1Z90_09715</name>
</gene>
<keyword evidence="1" id="KW-0456">Lyase</keyword>
<comment type="caution">
    <text evidence="1">The sequence shown here is derived from an EMBL/GenBank/DDBJ whole genome shotgun (WGS) entry which is preliminary data.</text>
</comment>
<reference evidence="1 2" key="1">
    <citation type="submission" date="2018-09" db="EMBL/GenBank/DDBJ databases">
        <authorList>
            <person name="Wang F."/>
        </authorList>
    </citation>
    <scope>NUCLEOTIDE SEQUENCE [LARGE SCALE GENOMIC DNA]</scope>
    <source>
        <strain evidence="1 2">PLHSC7-2</strain>
    </source>
</reference>
<dbReference type="OrthoDB" id="530475at2"/>
<evidence type="ECO:0000313" key="2">
    <source>
        <dbReference type="Proteomes" id="UP000283255"/>
    </source>
</evidence>
<accession>A0A418YEZ8</accession>
<dbReference type="EMBL" id="QZCH01000011">
    <property type="protein sequence ID" value="RJG47776.1"/>
    <property type="molecule type" value="Genomic_DNA"/>
</dbReference>
<dbReference type="Pfam" id="PF06754">
    <property type="entry name" value="PhnG"/>
    <property type="match status" value="1"/>
</dbReference>
<dbReference type="AlphaFoldDB" id="A0A418YEZ8"/>
<keyword evidence="2" id="KW-1185">Reference proteome</keyword>
<dbReference type="GO" id="GO:0019634">
    <property type="term" value="P:organic phosphonate metabolic process"/>
    <property type="evidence" value="ECO:0007669"/>
    <property type="project" value="InterPro"/>
</dbReference>
<sequence>MDIAARQQWLATLAHSRSEDLLRFWQQLEIDPECEVIRQPEVGLTRLQGRMGGTGDVFNFADTTVTRTVIRLADGTLGYGFIQGRDKHKAMLVAIADALLQQTEFHLRLQTHLIQPLAELQQLAKANTAKEMASSKVDFFTLVRGED</sequence>